<evidence type="ECO:0000256" key="5">
    <source>
        <dbReference type="ARBA" id="ARBA00023136"/>
    </source>
</evidence>
<feature type="transmembrane region" description="Helical" evidence="6">
    <location>
        <begin position="80"/>
        <end position="101"/>
    </location>
</feature>
<proteinExistence type="inferred from homology"/>
<evidence type="ECO:0000313" key="8">
    <source>
        <dbReference type="EMBL" id="URW79892.1"/>
    </source>
</evidence>
<feature type="transmembrane region" description="Helical" evidence="6">
    <location>
        <begin position="498"/>
        <end position="515"/>
    </location>
</feature>
<dbReference type="RefSeq" id="WP_250724004.1">
    <property type="nucleotide sequence ID" value="NZ_CP098400.1"/>
</dbReference>
<keyword evidence="7" id="KW-0175">Coiled coil</keyword>
<evidence type="ECO:0000256" key="6">
    <source>
        <dbReference type="RuleBase" id="RU363058"/>
    </source>
</evidence>
<protein>
    <recommendedName>
        <fullName evidence="6">Phosphate transporter</fullName>
    </recommendedName>
</protein>
<dbReference type="GO" id="GO:0035435">
    <property type="term" value="P:phosphate ion transmembrane transport"/>
    <property type="evidence" value="ECO:0007669"/>
    <property type="project" value="TreeGrafter"/>
</dbReference>
<dbReference type="PANTHER" id="PTHR11101:SF16">
    <property type="entry name" value="PHOSPHATE TRANSPORTER"/>
    <property type="match status" value="1"/>
</dbReference>
<dbReference type="PANTHER" id="PTHR11101">
    <property type="entry name" value="PHOSPHATE TRANSPORTER"/>
    <property type="match status" value="1"/>
</dbReference>
<feature type="transmembrane region" description="Helical" evidence="6">
    <location>
        <begin position="223"/>
        <end position="245"/>
    </location>
</feature>
<dbReference type="GO" id="GO:0016020">
    <property type="term" value="C:membrane"/>
    <property type="evidence" value="ECO:0007669"/>
    <property type="project" value="UniProtKB-SubCell"/>
</dbReference>
<evidence type="ECO:0000256" key="1">
    <source>
        <dbReference type="ARBA" id="ARBA00004141"/>
    </source>
</evidence>
<feature type="coiled-coil region" evidence="7">
    <location>
        <begin position="573"/>
        <end position="600"/>
    </location>
</feature>
<keyword evidence="3 6" id="KW-0812">Transmembrane</keyword>
<reference evidence="8" key="1">
    <citation type="submission" date="2022-05" db="EMBL/GenBank/DDBJ databases">
        <authorList>
            <person name="Sun X."/>
        </authorList>
    </citation>
    <scope>NUCLEOTIDE SEQUENCE</scope>
    <source>
        <strain evidence="8">Ai-910</strain>
    </source>
</reference>
<gene>
    <name evidence="8" type="ORF">M9189_00780</name>
</gene>
<dbReference type="InterPro" id="IPR001204">
    <property type="entry name" value="Phos_transporter"/>
</dbReference>
<keyword evidence="5 6" id="KW-0472">Membrane</keyword>
<feature type="transmembrane region" description="Helical" evidence="6">
    <location>
        <begin position="148"/>
        <end position="173"/>
    </location>
</feature>
<evidence type="ECO:0000313" key="9">
    <source>
        <dbReference type="Proteomes" id="UP001056426"/>
    </source>
</evidence>
<evidence type="ECO:0000256" key="7">
    <source>
        <dbReference type="SAM" id="Coils"/>
    </source>
</evidence>
<evidence type="ECO:0000256" key="2">
    <source>
        <dbReference type="ARBA" id="ARBA00022448"/>
    </source>
</evidence>
<dbReference type="AlphaFoldDB" id="A0A9J6ZPN8"/>
<accession>A0A9J6ZPN8</accession>
<feature type="transmembrane region" description="Helical" evidence="6">
    <location>
        <begin position="6"/>
        <end position="24"/>
    </location>
</feature>
<feature type="transmembrane region" description="Helical" evidence="6">
    <location>
        <begin position="185"/>
        <end position="203"/>
    </location>
</feature>
<name>A0A9J6ZPN8_9BACT</name>
<dbReference type="Proteomes" id="UP001056426">
    <property type="component" value="Chromosome"/>
</dbReference>
<keyword evidence="6" id="KW-0592">Phosphate transport</keyword>
<keyword evidence="9" id="KW-1185">Reference proteome</keyword>
<keyword evidence="4 6" id="KW-1133">Transmembrane helix</keyword>
<feature type="transmembrane region" description="Helical" evidence="6">
    <location>
        <begin position="108"/>
        <end position="128"/>
    </location>
</feature>
<evidence type="ECO:0000256" key="4">
    <source>
        <dbReference type="ARBA" id="ARBA00022989"/>
    </source>
</evidence>
<feature type="transmembrane region" description="Helical" evidence="6">
    <location>
        <begin position="316"/>
        <end position="335"/>
    </location>
</feature>
<feature type="transmembrane region" description="Helical" evidence="6">
    <location>
        <begin position="45"/>
        <end position="68"/>
    </location>
</feature>
<dbReference type="GO" id="GO:0005315">
    <property type="term" value="F:phosphate transmembrane transporter activity"/>
    <property type="evidence" value="ECO:0007669"/>
    <property type="project" value="InterPro"/>
</dbReference>
<feature type="transmembrane region" description="Helical" evidence="6">
    <location>
        <begin position="252"/>
        <end position="274"/>
    </location>
</feature>
<keyword evidence="2 6" id="KW-0813">Transport</keyword>
<comment type="similarity">
    <text evidence="6">Belongs to the inorganic phosphate transporter (PiT) (TC 2.A.20) family.</text>
</comment>
<feature type="transmembrane region" description="Helical" evidence="6">
    <location>
        <begin position="470"/>
        <end position="492"/>
    </location>
</feature>
<evidence type="ECO:0000256" key="3">
    <source>
        <dbReference type="ARBA" id="ARBA00022692"/>
    </source>
</evidence>
<dbReference type="EMBL" id="CP098400">
    <property type="protein sequence ID" value="URW79892.1"/>
    <property type="molecule type" value="Genomic_DNA"/>
</dbReference>
<dbReference type="KEGG" id="alkq:M9189_00780"/>
<comment type="subcellular location">
    <subcellularLocation>
        <location evidence="1 6">Membrane</location>
        <topology evidence="1 6">Multi-pass membrane protein</topology>
    </subcellularLocation>
</comment>
<dbReference type="Pfam" id="PF01384">
    <property type="entry name" value="PHO4"/>
    <property type="match status" value="1"/>
</dbReference>
<sequence>MSTILWLIVILLLTLPVFLLVTGISNDAVNFLHPAIGSRVASRKVILAVAAVGLIVGSFFAGGMMELVRQDIINPAGFSLYEILVLFIAVSITNVIILDAFNTTGFPISTTITLIFSLIGGALAIGISKAFGGGGLAQYPGLINTDSLFLILAGILISIFASFIIGAIVQFFVRLIFSFHYHGRYNTLFALTGAIAFTCIFYLSIRQGDITGEGTQWILDQSLIISLAICFAVTLLLFMLSAFVFKAEVPNIVVLAGTFVLAMSFTSNNLVNYIGLPMTGLESLIKFLRTPGASIDDFGLAFLNTEWSQTRNISDWAYILLFLASGLIMAFTLFNSRKLQSVTNMEVYLGRQSPGSERFRPTPLSITMVRGFLRFYSRIENSAPPRVRNYVASRFELPESGREGYPDHIIYFDSLRASVNLIVSSLIVALGTHFRFPLSTTFVVFMVAMGSSFADRAWGRDSAVYRLSGVLSILGAWFITAISGFLGAFVFTLLIIKGGIWVALVLFVAMVITLWQTTRAHRRKWAEEAAVIESNFIRTNESLEWISEAGRSKVRASLLEISKIYVMAVDGLMHENVSQLREAVNKIEALQKNIRNFKAEIFNTYSSLPEESQDSGQYFVQILDYLTALANTVAAIAAPACEHMENQHKTLTEAQKSDLTVILDEFTAFINFLIYLEKERRSEALADLKKRQNAAITLLEEYRVEQIRRIKLGKGSTRVNVIYMEIIGETKNLLLYSYSLYQAICDFNRKLPQGRK</sequence>
<reference evidence="8" key="2">
    <citation type="submission" date="2022-06" db="EMBL/GenBank/DDBJ databases">
        <title>Xiashengella guii gen. nov. sp. nov., a bacterium isolated form anaerobic digestion tank.</title>
        <authorList>
            <person name="Huang H."/>
        </authorList>
    </citation>
    <scope>NUCLEOTIDE SEQUENCE</scope>
    <source>
        <strain evidence="8">Ai-910</strain>
    </source>
</reference>
<organism evidence="8 9">
    <name type="scientific">Xiashengella succiniciproducens</name>
    <dbReference type="NCBI Taxonomy" id="2949635"/>
    <lineage>
        <taxon>Bacteria</taxon>
        <taxon>Pseudomonadati</taxon>
        <taxon>Bacteroidota</taxon>
        <taxon>Bacteroidia</taxon>
        <taxon>Marinilabiliales</taxon>
        <taxon>Marinilabiliaceae</taxon>
        <taxon>Xiashengella</taxon>
    </lineage>
</organism>